<dbReference type="OMA" id="MEFTSER"/>
<dbReference type="OrthoDB" id="2019491at2759"/>
<feature type="domain" description="Peptide chain release factor" evidence="1">
    <location>
        <begin position="28"/>
        <end position="129"/>
    </location>
</feature>
<dbReference type="InterPro" id="IPR005139">
    <property type="entry name" value="PCRF"/>
</dbReference>
<dbReference type="STRING" id="42156.A0A3P6VBY5"/>
<dbReference type="AlphaFoldDB" id="A0A3P6VBY5"/>
<dbReference type="EMBL" id="UYRX01001035">
    <property type="protein sequence ID" value="VDK87821.1"/>
    <property type="molecule type" value="Genomic_DNA"/>
</dbReference>
<reference evidence="2 3" key="1">
    <citation type="submission" date="2018-08" db="EMBL/GenBank/DDBJ databases">
        <authorList>
            <person name="Laetsch R D."/>
            <person name="Stevens L."/>
            <person name="Kumar S."/>
            <person name="Blaxter L. M."/>
        </authorList>
    </citation>
    <scope>NUCLEOTIDE SEQUENCE [LARGE SCALE GENOMIC DNA]</scope>
</reference>
<gene>
    <name evidence="2" type="ORF">NLS_LOCUS8354</name>
</gene>
<evidence type="ECO:0000313" key="3">
    <source>
        <dbReference type="Proteomes" id="UP000277928"/>
    </source>
</evidence>
<dbReference type="GO" id="GO:0006415">
    <property type="term" value="P:translational termination"/>
    <property type="evidence" value="ECO:0007669"/>
    <property type="project" value="InterPro"/>
</dbReference>
<dbReference type="Proteomes" id="UP000277928">
    <property type="component" value="Unassembled WGS sequence"/>
</dbReference>
<evidence type="ECO:0000259" key="1">
    <source>
        <dbReference type="Pfam" id="PF03462"/>
    </source>
</evidence>
<evidence type="ECO:0000313" key="2">
    <source>
        <dbReference type="EMBL" id="VDK87821.1"/>
    </source>
</evidence>
<keyword evidence="3" id="KW-1185">Reference proteome</keyword>
<organism evidence="2 3">
    <name type="scientific">Litomosoides sigmodontis</name>
    <name type="common">Filarial nematode worm</name>
    <dbReference type="NCBI Taxonomy" id="42156"/>
    <lineage>
        <taxon>Eukaryota</taxon>
        <taxon>Metazoa</taxon>
        <taxon>Ecdysozoa</taxon>
        <taxon>Nematoda</taxon>
        <taxon>Chromadorea</taxon>
        <taxon>Rhabditida</taxon>
        <taxon>Spirurina</taxon>
        <taxon>Spiruromorpha</taxon>
        <taxon>Filarioidea</taxon>
        <taxon>Onchocercidae</taxon>
        <taxon>Litomosoides</taxon>
    </lineage>
</organism>
<protein>
    <recommendedName>
        <fullName evidence="1">Peptide chain release factor domain-containing protein</fullName>
    </recommendedName>
</protein>
<dbReference type="Pfam" id="PF03462">
    <property type="entry name" value="PCRF"/>
    <property type="match status" value="1"/>
</dbReference>
<proteinExistence type="predicted"/>
<accession>A0A3P6VBY5</accession>
<sequence length="142" mass="16603">MLWIQRRFLSRCADLLRTETARTYFQTISAKLKALQRNVNNESINNSVSVRHLENMTTLAHTFYDKLEMLTQLEVLLKEENDAEIHEIAKLDSGRLTEELDSIVKELTNAIIPVTEYDMLNNCQLEITPLRYRGCRSIFVRI</sequence>
<name>A0A3P6VBY5_LITSI</name>